<dbReference type="OrthoDB" id="7432683at2"/>
<organism evidence="1 2">
    <name type="scientific">Mucilaginibacter psychrotolerans</name>
    <dbReference type="NCBI Taxonomy" id="1524096"/>
    <lineage>
        <taxon>Bacteria</taxon>
        <taxon>Pseudomonadati</taxon>
        <taxon>Bacteroidota</taxon>
        <taxon>Sphingobacteriia</taxon>
        <taxon>Sphingobacteriales</taxon>
        <taxon>Sphingobacteriaceae</taxon>
        <taxon>Mucilaginibacter</taxon>
    </lineage>
</organism>
<dbReference type="SUPFAM" id="SSF49464">
    <property type="entry name" value="Carboxypeptidase regulatory domain-like"/>
    <property type="match status" value="1"/>
</dbReference>
<dbReference type="EMBL" id="SOZE01000041">
    <property type="protein sequence ID" value="TFF33618.1"/>
    <property type="molecule type" value="Genomic_DNA"/>
</dbReference>
<reference evidence="1 2" key="1">
    <citation type="journal article" date="2017" name="Int. J. Syst. Evol. Microbiol.">
        <title>Mucilaginibacterpsychrotolerans sp. nov., isolated from peatlands.</title>
        <authorList>
            <person name="Deng Y."/>
            <person name="Shen L."/>
            <person name="Xu B."/>
            <person name="Liu Y."/>
            <person name="Gu Z."/>
            <person name="Liu H."/>
            <person name="Zhou Y."/>
        </authorList>
    </citation>
    <scope>NUCLEOTIDE SEQUENCE [LARGE SCALE GENOMIC DNA]</scope>
    <source>
        <strain evidence="1 2">NH7-4</strain>
    </source>
</reference>
<dbReference type="AlphaFoldDB" id="A0A4Y8S3T8"/>
<gene>
    <name evidence="1" type="ORF">E2R66_24925</name>
</gene>
<keyword evidence="2" id="KW-1185">Reference proteome</keyword>
<proteinExistence type="predicted"/>
<dbReference type="Gene3D" id="2.60.40.1120">
    <property type="entry name" value="Carboxypeptidase-like, regulatory domain"/>
    <property type="match status" value="1"/>
</dbReference>
<evidence type="ECO:0008006" key="3">
    <source>
        <dbReference type="Google" id="ProtNLM"/>
    </source>
</evidence>
<dbReference type="InterPro" id="IPR008969">
    <property type="entry name" value="CarboxyPept-like_regulatory"/>
</dbReference>
<evidence type="ECO:0000313" key="2">
    <source>
        <dbReference type="Proteomes" id="UP000297540"/>
    </source>
</evidence>
<accession>A0A4Y8S3T8</accession>
<name>A0A4Y8S3T8_9SPHI</name>
<evidence type="ECO:0000313" key="1">
    <source>
        <dbReference type="EMBL" id="TFF33618.1"/>
    </source>
</evidence>
<dbReference type="Proteomes" id="UP000297540">
    <property type="component" value="Unassembled WGS sequence"/>
</dbReference>
<sequence length="269" mass="29374">MQPIKHISIPQPCHEDWQQMTPVAQGRHCQSCCKTVVDFTAMSNAEVIGYLATHQNTCGRIEDTQLFGINYQLQIEDNRKISWKGLVAAASLSMLFPAMEASAQILPKTAQSPYSTFPTISKMAGNKVGSVTIEGKVTAQGDGQPLPGVSVTAKGTSRGTKTAADGSFKLKSLNSTDTLRITSLGYKPVEMPVDRSSTAFDISMEIAPTVLDDIHITGYQAVRKQSITGGAIFTINGKNINVKKIPFYLRWWYWLVHKAAHIVAAINPF</sequence>
<protein>
    <recommendedName>
        <fullName evidence="3">Carboxypeptidase-like regulatory domain-containing protein</fullName>
    </recommendedName>
</protein>
<dbReference type="Pfam" id="PF13715">
    <property type="entry name" value="CarbopepD_reg_2"/>
    <property type="match status" value="1"/>
</dbReference>
<dbReference type="RefSeq" id="WP_133236053.1">
    <property type="nucleotide sequence ID" value="NZ_SOZE01000041.1"/>
</dbReference>
<comment type="caution">
    <text evidence="1">The sequence shown here is derived from an EMBL/GenBank/DDBJ whole genome shotgun (WGS) entry which is preliminary data.</text>
</comment>